<dbReference type="RefSeq" id="WP_101058786.1">
    <property type="nucleotide sequence ID" value="NZ_AP024612.1"/>
</dbReference>
<name>A0A7T8IPY3_9GAMM</name>
<accession>A0A7T8IPY3</accession>
<dbReference type="AlphaFoldDB" id="A0A7T8IPY3"/>
<dbReference type="CDD" id="cd05267">
    <property type="entry name" value="SDR_a6"/>
    <property type="match status" value="1"/>
</dbReference>
<dbReference type="PANTHER" id="PTHR15020">
    <property type="entry name" value="FLAVIN REDUCTASE-RELATED"/>
    <property type="match status" value="1"/>
</dbReference>
<gene>
    <name evidence="2" type="ORF">D7032_10830</name>
</gene>
<dbReference type="SUPFAM" id="SSF51735">
    <property type="entry name" value="NAD(P)-binding Rossmann-fold domains"/>
    <property type="match status" value="1"/>
</dbReference>
<protein>
    <submittedName>
        <fullName evidence="2">SDR family oxidoreductase</fullName>
    </submittedName>
</protein>
<dbReference type="Gene3D" id="3.40.50.720">
    <property type="entry name" value="NAD(P)-binding Rossmann-like Domain"/>
    <property type="match status" value="1"/>
</dbReference>
<dbReference type="InterPro" id="IPR016040">
    <property type="entry name" value="NAD(P)-bd_dom"/>
</dbReference>
<feature type="domain" description="NAD(P)-binding" evidence="1">
    <location>
        <begin position="8"/>
        <end position="188"/>
    </location>
</feature>
<organism evidence="2">
    <name type="scientific">Shewanella algae</name>
    <dbReference type="NCBI Taxonomy" id="38313"/>
    <lineage>
        <taxon>Bacteria</taxon>
        <taxon>Pseudomonadati</taxon>
        <taxon>Pseudomonadota</taxon>
        <taxon>Gammaproteobacteria</taxon>
        <taxon>Alteromonadales</taxon>
        <taxon>Shewanellaceae</taxon>
        <taxon>Shewanella</taxon>
    </lineage>
</organism>
<sequence length="211" mass="23182">MTKVLILGANGQIARWVVQMLADRKDIDQTLLVRDPNKLSSQEPKNAQIVIGDVLDSHFLQHIMVGQDVVYANLAGDVDVQAEHIVTAMAATGVKRLIFVNSLGIYDEVPGKFGEWNNAEIGSYLNPYRRAADIIEAANVDHTILRAAWLTDKDEVNYETTERHEPFKGTEVSRKSVAGLIVEIISSPALYSKANIGVNKPNTDGDKPAFA</sequence>
<dbReference type="EMBL" id="CP032664">
    <property type="protein sequence ID" value="QQO83708.1"/>
    <property type="molecule type" value="Genomic_DNA"/>
</dbReference>
<evidence type="ECO:0000313" key="2">
    <source>
        <dbReference type="EMBL" id="QQO83708.1"/>
    </source>
</evidence>
<reference evidence="2" key="1">
    <citation type="submission" date="2018-09" db="EMBL/GenBank/DDBJ databases">
        <title>Genome sequencing and analysis.</title>
        <authorList>
            <person name="Huang Y.-T."/>
        </authorList>
    </citation>
    <scope>NUCLEOTIDE SEQUENCE</scope>
    <source>
        <strain evidence="2">HIDE</strain>
    </source>
</reference>
<proteinExistence type="predicted"/>
<dbReference type="Pfam" id="PF13460">
    <property type="entry name" value="NAD_binding_10"/>
    <property type="match status" value="1"/>
</dbReference>
<dbReference type="InterPro" id="IPR036291">
    <property type="entry name" value="NAD(P)-bd_dom_sf"/>
</dbReference>
<evidence type="ECO:0000259" key="1">
    <source>
        <dbReference type="Pfam" id="PF13460"/>
    </source>
</evidence>
<dbReference type="PANTHER" id="PTHR15020:SF50">
    <property type="entry name" value="UPF0659 PROTEIN YMR090W"/>
    <property type="match status" value="1"/>
</dbReference>